<dbReference type="SUPFAM" id="SSF49899">
    <property type="entry name" value="Concanavalin A-like lectins/glucanases"/>
    <property type="match status" value="1"/>
</dbReference>
<dbReference type="InterPro" id="IPR013320">
    <property type="entry name" value="ConA-like_dom_sf"/>
</dbReference>
<name>A0A7W3P907_9ACTN</name>
<proteinExistence type="predicted"/>
<comment type="caution">
    <text evidence="1">The sequence shown here is derived from an EMBL/GenBank/DDBJ whole genome shotgun (WGS) entry which is preliminary data.</text>
</comment>
<protein>
    <recommendedName>
        <fullName evidence="3">Concanavalin A-like lectin/glucanases superfamily protein</fullName>
    </recommendedName>
</protein>
<sequence length="453" mass="45812">MSRARLLSPSRALVAAVAVALLAAWLATGTTRSGWTVSTLANDPNTTRAASLAFTHTYGSTSCSAGPRVAGTQACSGSIVGSDTISNSGDLGTGRLSAAVKAASCAPVQLGNAKSGTNPLLPRYAAAFRAGGPMTGSSAISLDGSSAYAASVVQQTTPSGFSLGAAYGWGVWFKTTSTAGGAMFGFTDKPDNTSTANADHLLYMDGAGHIGFGYSATASTGTSPGSYNNGSWHFAYVRVEVTQVVVTLTTWTLYVDGASVASVGGAGLGGGSSTGYWHLGWSPLSARTYGTGLSNYFTGSLSNFVVFHASPAPDAVPNPSSQTAFDTFASSATEQWRLDDTGTTTFGGNVPGTTASPCTMFDVTWSFTSPASTPVSGLALATFADNSFRPVAAPGAGGSQSSALTVSRGSTYDPDVAGLRLYVPISWTVESVPTGSSWSLAFAWTSADAVVVA</sequence>
<dbReference type="RefSeq" id="WP_182537814.1">
    <property type="nucleotide sequence ID" value="NZ_JACGXA010000001.1"/>
</dbReference>
<evidence type="ECO:0008006" key="3">
    <source>
        <dbReference type="Google" id="ProtNLM"/>
    </source>
</evidence>
<dbReference type="EMBL" id="JACGXA010000001">
    <property type="protein sequence ID" value="MBA8803038.1"/>
    <property type="molecule type" value="Genomic_DNA"/>
</dbReference>
<evidence type="ECO:0000313" key="2">
    <source>
        <dbReference type="Proteomes" id="UP000580910"/>
    </source>
</evidence>
<accession>A0A7W3P907</accession>
<dbReference type="Proteomes" id="UP000580910">
    <property type="component" value="Unassembled WGS sequence"/>
</dbReference>
<organism evidence="1 2">
    <name type="scientific">Nocardioides ginsengisegetis</name>
    <dbReference type="NCBI Taxonomy" id="661491"/>
    <lineage>
        <taxon>Bacteria</taxon>
        <taxon>Bacillati</taxon>
        <taxon>Actinomycetota</taxon>
        <taxon>Actinomycetes</taxon>
        <taxon>Propionibacteriales</taxon>
        <taxon>Nocardioidaceae</taxon>
        <taxon>Nocardioides</taxon>
    </lineage>
</organism>
<reference evidence="1 2" key="1">
    <citation type="submission" date="2020-07" db="EMBL/GenBank/DDBJ databases">
        <title>Sequencing the genomes of 1000 actinobacteria strains.</title>
        <authorList>
            <person name="Klenk H.-P."/>
        </authorList>
    </citation>
    <scope>NUCLEOTIDE SEQUENCE [LARGE SCALE GENOMIC DNA]</scope>
    <source>
        <strain evidence="1 2">DSM 21349</strain>
    </source>
</reference>
<dbReference type="Gene3D" id="2.60.120.200">
    <property type="match status" value="1"/>
</dbReference>
<evidence type="ECO:0000313" key="1">
    <source>
        <dbReference type="EMBL" id="MBA8803038.1"/>
    </source>
</evidence>
<keyword evidence="2" id="KW-1185">Reference proteome</keyword>
<gene>
    <name evidence="1" type="ORF">FB382_001329</name>
</gene>
<dbReference type="AlphaFoldDB" id="A0A7W3P907"/>